<name>A0A2P2QJV5_RHIMU</name>
<proteinExistence type="predicted"/>
<reference evidence="1" key="1">
    <citation type="submission" date="2018-02" db="EMBL/GenBank/DDBJ databases">
        <title>Rhizophora mucronata_Transcriptome.</title>
        <authorList>
            <person name="Meera S.P."/>
            <person name="Sreeshan A."/>
            <person name="Augustine A."/>
        </authorList>
    </citation>
    <scope>NUCLEOTIDE SEQUENCE</scope>
    <source>
        <tissue evidence="1">Leaf</tissue>
    </source>
</reference>
<dbReference type="AlphaFoldDB" id="A0A2P2QJV5"/>
<evidence type="ECO:0000313" key="1">
    <source>
        <dbReference type="EMBL" id="MBX67251.1"/>
    </source>
</evidence>
<sequence>MFYCQICTLLLEDGKMLLQ</sequence>
<protein>
    <submittedName>
        <fullName evidence="1">Uncharacterized protein</fullName>
    </submittedName>
</protein>
<dbReference type="EMBL" id="GGEC01086767">
    <property type="protein sequence ID" value="MBX67251.1"/>
    <property type="molecule type" value="Transcribed_RNA"/>
</dbReference>
<accession>A0A2P2QJV5</accession>
<organism evidence="1">
    <name type="scientific">Rhizophora mucronata</name>
    <name type="common">Asiatic mangrove</name>
    <dbReference type="NCBI Taxonomy" id="61149"/>
    <lineage>
        <taxon>Eukaryota</taxon>
        <taxon>Viridiplantae</taxon>
        <taxon>Streptophyta</taxon>
        <taxon>Embryophyta</taxon>
        <taxon>Tracheophyta</taxon>
        <taxon>Spermatophyta</taxon>
        <taxon>Magnoliopsida</taxon>
        <taxon>eudicotyledons</taxon>
        <taxon>Gunneridae</taxon>
        <taxon>Pentapetalae</taxon>
        <taxon>rosids</taxon>
        <taxon>fabids</taxon>
        <taxon>Malpighiales</taxon>
        <taxon>Rhizophoraceae</taxon>
        <taxon>Rhizophora</taxon>
    </lineage>
</organism>